<keyword evidence="2" id="KW-1185">Reference proteome</keyword>
<reference evidence="2" key="1">
    <citation type="journal article" date="2019" name="Curr. Biol.">
        <title>Genome Sequence of Striga asiatica Provides Insight into the Evolution of Plant Parasitism.</title>
        <authorList>
            <person name="Yoshida S."/>
            <person name="Kim S."/>
            <person name="Wafula E.K."/>
            <person name="Tanskanen J."/>
            <person name="Kim Y.M."/>
            <person name="Honaas L."/>
            <person name="Yang Z."/>
            <person name="Spallek T."/>
            <person name="Conn C.E."/>
            <person name="Ichihashi Y."/>
            <person name="Cheong K."/>
            <person name="Cui S."/>
            <person name="Der J.P."/>
            <person name="Gundlach H."/>
            <person name="Jiao Y."/>
            <person name="Hori C."/>
            <person name="Ishida J.K."/>
            <person name="Kasahara H."/>
            <person name="Kiba T."/>
            <person name="Kim M.S."/>
            <person name="Koo N."/>
            <person name="Laohavisit A."/>
            <person name="Lee Y.H."/>
            <person name="Lumba S."/>
            <person name="McCourt P."/>
            <person name="Mortimer J.C."/>
            <person name="Mutuku J.M."/>
            <person name="Nomura T."/>
            <person name="Sasaki-Sekimoto Y."/>
            <person name="Seto Y."/>
            <person name="Wang Y."/>
            <person name="Wakatake T."/>
            <person name="Sakakibara H."/>
            <person name="Demura T."/>
            <person name="Yamaguchi S."/>
            <person name="Yoneyama K."/>
            <person name="Manabe R.I."/>
            <person name="Nelson D.C."/>
            <person name="Schulman A.H."/>
            <person name="Timko M.P."/>
            <person name="dePamphilis C.W."/>
            <person name="Choi D."/>
            <person name="Shirasu K."/>
        </authorList>
    </citation>
    <scope>NUCLEOTIDE SEQUENCE [LARGE SCALE GENOMIC DNA]</scope>
    <source>
        <strain evidence="2">cv. UVA1</strain>
    </source>
</reference>
<protein>
    <submittedName>
        <fullName evidence="1">Zinc finger CCCH-type/C3HC4-type RING finger family protein</fullName>
    </submittedName>
</protein>
<dbReference type="Proteomes" id="UP000325081">
    <property type="component" value="Unassembled WGS sequence"/>
</dbReference>
<organism evidence="1 2">
    <name type="scientific">Striga asiatica</name>
    <name type="common">Asiatic witchweed</name>
    <name type="synonym">Buchnera asiatica</name>
    <dbReference type="NCBI Taxonomy" id="4170"/>
    <lineage>
        <taxon>Eukaryota</taxon>
        <taxon>Viridiplantae</taxon>
        <taxon>Streptophyta</taxon>
        <taxon>Embryophyta</taxon>
        <taxon>Tracheophyta</taxon>
        <taxon>Spermatophyta</taxon>
        <taxon>Magnoliopsida</taxon>
        <taxon>eudicotyledons</taxon>
        <taxon>Gunneridae</taxon>
        <taxon>Pentapetalae</taxon>
        <taxon>asterids</taxon>
        <taxon>lamiids</taxon>
        <taxon>Lamiales</taxon>
        <taxon>Orobanchaceae</taxon>
        <taxon>Buchnereae</taxon>
        <taxon>Striga</taxon>
    </lineage>
</organism>
<dbReference type="AlphaFoldDB" id="A0A5A7PWL1"/>
<name>A0A5A7PWL1_STRAF</name>
<accession>A0A5A7PWL1</accession>
<proteinExistence type="predicted"/>
<gene>
    <name evidence="1" type="ORF">STAS_13669</name>
</gene>
<feature type="non-terminal residue" evidence="1">
    <location>
        <position position="127"/>
    </location>
</feature>
<comment type="caution">
    <text evidence="1">The sequence shown here is derived from an EMBL/GenBank/DDBJ whole genome shotgun (WGS) entry which is preliminary data.</text>
</comment>
<evidence type="ECO:0000313" key="2">
    <source>
        <dbReference type="Proteomes" id="UP000325081"/>
    </source>
</evidence>
<evidence type="ECO:0000313" key="1">
    <source>
        <dbReference type="EMBL" id="GER37269.1"/>
    </source>
</evidence>
<feature type="non-terminal residue" evidence="1">
    <location>
        <position position="1"/>
    </location>
</feature>
<dbReference type="EMBL" id="BKCP01005317">
    <property type="protein sequence ID" value="GER37269.1"/>
    <property type="molecule type" value="Genomic_DNA"/>
</dbReference>
<sequence>SNHKTRPWHQVTSFGSFDFGSSSTTAVKSICFGCMYEMLKRSIILHKKTKEWLSDINLKNFSACDNIATVYHINNRNLSSTFINLPTNTRHIKTIHILPEWDTGGSSSKSSYKLQIKTVKTIYYNLQ</sequence>